<sequence length="163" mass="18462">MKSPVGSIVGLALCTALFVKGAFAQAEYDELDARSAIDAPFADISERHIVDVPFQPSLRSFLEGAADAHRRALDERGDELAARNDRKIFLSVKLHDGKRMEGHCDLDKDWGECKHHLYKTKHKRSIYPNVWRTKGGLLLEDPKKVYEAHLTEPWIDETIRALP</sequence>
<keyword evidence="1" id="KW-0732">Signal</keyword>
<name>A0A8H5BCQ9_9AGAR</name>
<evidence type="ECO:0000256" key="1">
    <source>
        <dbReference type="SAM" id="SignalP"/>
    </source>
</evidence>
<keyword evidence="3" id="KW-1185">Reference proteome</keyword>
<protein>
    <submittedName>
        <fullName evidence="2">Uncharacterized protein</fullName>
    </submittedName>
</protein>
<evidence type="ECO:0000313" key="3">
    <source>
        <dbReference type="Proteomes" id="UP000541558"/>
    </source>
</evidence>
<accession>A0A8H5BCQ9</accession>
<reference evidence="2 3" key="1">
    <citation type="journal article" date="2020" name="ISME J.">
        <title>Uncovering the hidden diversity of litter-decomposition mechanisms in mushroom-forming fungi.</title>
        <authorList>
            <person name="Floudas D."/>
            <person name="Bentzer J."/>
            <person name="Ahren D."/>
            <person name="Johansson T."/>
            <person name="Persson P."/>
            <person name="Tunlid A."/>
        </authorList>
    </citation>
    <scope>NUCLEOTIDE SEQUENCE [LARGE SCALE GENOMIC DNA]</scope>
    <source>
        <strain evidence="2 3">CBS 175.51</strain>
    </source>
</reference>
<proteinExistence type="predicted"/>
<dbReference type="AlphaFoldDB" id="A0A8H5BCQ9"/>
<organism evidence="2 3">
    <name type="scientific">Ephemerocybe angulata</name>
    <dbReference type="NCBI Taxonomy" id="980116"/>
    <lineage>
        <taxon>Eukaryota</taxon>
        <taxon>Fungi</taxon>
        <taxon>Dikarya</taxon>
        <taxon>Basidiomycota</taxon>
        <taxon>Agaricomycotina</taxon>
        <taxon>Agaricomycetes</taxon>
        <taxon>Agaricomycetidae</taxon>
        <taxon>Agaricales</taxon>
        <taxon>Agaricineae</taxon>
        <taxon>Psathyrellaceae</taxon>
        <taxon>Ephemerocybe</taxon>
    </lineage>
</organism>
<gene>
    <name evidence="2" type="ORF">D9611_010694</name>
</gene>
<dbReference type="EMBL" id="JAACJK010000169">
    <property type="protein sequence ID" value="KAF5320476.1"/>
    <property type="molecule type" value="Genomic_DNA"/>
</dbReference>
<evidence type="ECO:0000313" key="2">
    <source>
        <dbReference type="EMBL" id="KAF5320476.1"/>
    </source>
</evidence>
<feature type="chain" id="PRO_5034270473" evidence="1">
    <location>
        <begin position="25"/>
        <end position="163"/>
    </location>
</feature>
<comment type="caution">
    <text evidence="2">The sequence shown here is derived from an EMBL/GenBank/DDBJ whole genome shotgun (WGS) entry which is preliminary data.</text>
</comment>
<dbReference type="OrthoDB" id="10367857at2759"/>
<dbReference type="Proteomes" id="UP000541558">
    <property type="component" value="Unassembled WGS sequence"/>
</dbReference>
<feature type="signal peptide" evidence="1">
    <location>
        <begin position="1"/>
        <end position="24"/>
    </location>
</feature>